<accession>A0ABT0AML4</accession>
<evidence type="ECO:0000313" key="3">
    <source>
        <dbReference type="Proteomes" id="UP001522462"/>
    </source>
</evidence>
<feature type="transmembrane region" description="Helical" evidence="1">
    <location>
        <begin position="277"/>
        <end position="298"/>
    </location>
</feature>
<dbReference type="Pfam" id="PF14897">
    <property type="entry name" value="EpsG"/>
    <property type="match status" value="1"/>
</dbReference>
<keyword evidence="1" id="KW-1133">Transmembrane helix</keyword>
<evidence type="ECO:0000313" key="2">
    <source>
        <dbReference type="EMBL" id="MCJ1977790.1"/>
    </source>
</evidence>
<feature type="transmembrane region" description="Helical" evidence="1">
    <location>
        <begin position="365"/>
        <end position="382"/>
    </location>
</feature>
<feature type="transmembrane region" description="Helical" evidence="1">
    <location>
        <begin position="29"/>
        <end position="47"/>
    </location>
</feature>
<name>A0ABT0AML4_9LACT</name>
<sequence length="400" mass="46046">MIVYVLGIIFTTFFAYVYETYFRKTNKIFSYFIFILTILPLSIIAGVRDYSVGTDVTSYVLPNFQFAQQFNSFFSFNDSIYGLKGGFGWFVGVTGAVRPTEFGYNLLTFFFSKFTNTPHLLMFMIQFITLYFVMLSIKEFKKIYNISVPLSMFIYSSVLFLTGLNEMRQFMAASILLYALILFIKGKYIKYAFFQYLAFSIHVTSLMGILFVFIFLLINMKRNRKIPHKYPFFLGITLILLIAMFGKISLHIIKISLSVLPFLANHLGSFDDTGGFPFQRIIVFLIPGLTFTLLYFFLPTKKSFDFKKTNILIWFNTIILSGMALNTLYVTQISIPRLGDYARFIVILAIPLLIDQMTKTKKVQSILLVIILGISVIGYTAYSGQNEVFPYTSDILNITK</sequence>
<feature type="transmembrane region" description="Helical" evidence="1">
    <location>
        <begin position="230"/>
        <end position="257"/>
    </location>
</feature>
<reference evidence="2 3" key="1">
    <citation type="journal article" date="2022" name="Microbiol. Res.">
        <title>Comparative genome analysis, predicted lifestyle and antimicrobial strategies of Lactococcus carnosus and Lactococcus paracarnosus isolated from meat.</title>
        <authorList>
            <person name="Werum V."/>
            <person name="Ehrmann M."/>
            <person name="Vogel R."/>
            <person name="Hilgarth M."/>
        </authorList>
    </citation>
    <scope>NUCLEOTIDE SEQUENCE [LARGE SCALE GENOMIC DNA]</scope>
    <source>
        <strain evidence="2 3">TMW21897</strain>
    </source>
</reference>
<dbReference type="InterPro" id="IPR049458">
    <property type="entry name" value="EpsG-like"/>
</dbReference>
<keyword evidence="1" id="KW-0812">Transmembrane</keyword>
<feature type="transmembrane region" description="Helical" evidence="1">
    <location>
        <begin position="194"/>
        <end position="218"/>
    </location>
</feature>
<feature type="transmembrane region" description="Helical" evidence="1">
    <location>
        <begin position="6"/>
        <end position="22"/>
    </location>
</feature>
<comment type="caution">
    <text evidence="2">The sequence shown here is derived from an EMBL/GenBank/DDBJ whole genome shotgun (WGS) entry which is preliminary data.</text>
</comment>
<feature type="transmembrane region" description="Helical" evidence="1">
    <location>
        <begin position="341"/>
        <end position="358"/>
    </location>
</feature>
<feature type="transmembrane region" description="Helical" evidence="1">
    <location>
        <begin position="143"/>
        <end position="163"/>
    </location>
</feature>
<dbReference type="EMBL" id="JAAEDA010000010">
    <property type="protein sequence ID" value="MCJ1977790.1"/>
    <property type="molecule type" value="Genomic_DNA"/>
</dbReference>
<keyword evidence="3" id="KW-1185">Reference proteome</keyword>
<dbReference type="RefSeq" id="WP_243914780.1">
    <property type="nucleotide sequence ID" value="NZ_JAAECY010000023.1"/>
</dbReference>
<dbReference type="Proteomes" id="UP001522462">
    <property type="component" value="Unassembled WGS sequence"/>
</dbReference>
<protein>
    <submittedName>
        <fullName evidence="2">EpsG family protein</fullName>
    </submittedName>
</protein>
<feature type="transmembrane region" description="Helical" evidence="1">
    <location>
        <begin position="119"/>
        <end position="137"/>
    </location>
</feature>
<proteinExistence type="predicted"/>
<gene>
    <name evidence="2" type="ORF">GYN19_07455</name>
</gene>
<organism evidence="2 3">
    <name type="scientific">Pseudolactococcus paracarnosus</name>
    <dbReference type="NCBI Taxonomy" id="2749962"/>
    <lineage>
        <taxon>Bacteria</taxon>
        <taxon>Bacillati</taxon>
        <taxon>Bacillota</taxon>
        <taxon>Bacilli</taxon>
        <taxon>Lactobacillales</taxon>
        <taxon>Streptococcaceae</taxon>
        <taxon>Pseudolactococcus</taxon>
    </lineage>
</organism>
<feature type="transmembrane region" description="Helical" evidence="1">
    <location>
        <begin position="310"/>
        <end position="329"/>
    </location>
</feature>
<evidence type="ECO:0000256" key="1">
    <source>
        <dbReference type="SAM" id="Phobius"/>
    </source>
</evidence>
<keyword evidence="1" id="KW-0472">Membrane</keyword>